<dbReference type="EMBL" id="JACHNX010000033">
    <property type="protein sequence ID" value="MBB4611547.1"/>
    <property type="molecule type" value="Genomic_DNA"/>
</dbReference>
<accession>A0ABR6KGH5</accession>
<dbReference type="Proteomes" id="UP000584663">
    <property type="component" value="Unassembled WGS sequence"/>
</dbReference>
<evidence type="ECO:0000313" key="2">
    <source>
        <dbReference type="Proteomes" id="UP000584663"/>
    </source>
</evidence>
<sequence length="29" mass="3671">MRTVWLMDEEMERLRLVFPKGHHKFRVND</sequence>
<evidence type="ECO:0000313" key="1">
    <source>
        <dbReference type="EMBL" id="MBB4611547.1"/>
    </source>
</evidence>
<proteinExistence type="predicted"/>
<reference evidence="1 2" key="1">
    <citation type="submission" date="2020-08" db="EMBL/GenBank/DDBJ databases">
        <title>Genomic Encyclopedia of Type Strains, Phase IV (KMG-IV): sequencing the most valuable type-strain genomes for metagenomic binning, comparative biology and taxonomic classification.</title>
        <authorList>
            <person name="Goeker M."/>
        </authorList>
    </citation>
    <scope>NUCLEOTIDE SEQUENCE [LARGE SCALE GENOMIC DNA]</scope>
    <source>
        <strain evidence="1 2">DSM 14562</strain>
    </source>
</reference>
<evidence type="ECO:0008006" key="3">
    <source>
        <dbReference type="Google" id="ProtNLM"/>
    </source>
</evidence>
<comment type="caution">
    <text evidence="1">The sequence shown here is derived from an EMBL/GenBank/DDBJ whole genome shotgun (WGS) entry which is preliminary data.</text>
</comment>
<name>A0ABR6KGH5_9SPHN</name>
<protein>
    <recommendedName>
        <fullName evidence="3">Transposase</fullName>
    </recommendedName>
</protein>
<organism evidence="1 2">
    <name type="scientific">Sphingomonas yabuuchiae</name>
    <dbReference type="NCBI Taxonomy" id="172044"/>
    <lineage>
        <taxon>Bacteria</taxon>
        <taxon>Pseudomonadati</taxon>
        <taxon>Pseudomonadota</taxon>
        <taxon>Alphaproteobacteria</taxon>
        <taxon>Sphingomonadales</taxon>
        <taxon>Sphingomonadaceae</taxon>
        <taxon>Sphingomonas</taxon>
    </lineage>
</organism>
<keyword evidence="2" id="KW-1185">Reference proteome</keyword>
<gene>
    <name evidence="1" type="ORF">GGQ89_003796</name>
</gene>